<accession>A0ABR4LJW1</accession>
<reference evidence="3 4" key="1">
    <citation type="submission" date="2024-07" db="EMBL/GenBank/DDBJ databases">
        <title>Section-level genome sequencing and comparative genomics of Aspergillus sections Usti and Cavernicolus.</title>
        <authorList>
            <consortium name="Lawrence Berkeley National Laboratory"/>
            <person name="Nybo J.L."/>
            <person name="Vesth T.C."/>
            <person name="Theobald S."/>
            <person name="Frisvad J.C."/>
            <person name="Larsen T.O."/>
            <person name="Kjaerboelling I."/>
            <person name="Rothschild-Mancinelli K."/>
            <person name="Lyhne E.K."/>
            <person name="Kogle M.E."/>
            <person name="Barry K."/>
            <person name="Clum A."/>
            <person name="Na H."/>
            <person name="Ledsgaard L."/>
            <person name="Lin J."/>
            <person name="Lipzen A."/>
            <person name="Kuo A."/>
            <person name="Riley R."/>
            <person name="Mondo S."/>
            <person name="Labutti K."/>
            <person name="Haridas S."/>
            <person name="Pangalinan J."/>
            <person name="Salamov A.A."/>
            <person name="Simmons B.A."/>
            <person name="Magnuson J.K."/>
            <person name="Chen J."/>
            <person name="Drula E."/>
            <person name="Henrissat B."/>
            <person name="Wiebenga A."/>
            <person name="Lubbers R.J."/>
            <person name="Gomes A.C."/>
            <person name="Macurrencykelacurrency M.R."/>
            <person name="Stajich J."/>
            <person name="Grigoriev I.V."/>
            <person name="Mortensen U.H."/>
            <person name="De Vries R.P."/>
            <person name="Baker S.E."/>
            <person name="Andersen M.R."/>
        </authorList>
    </citation>
    <scope>NUCLEOTIDE SEQUENCE [LARGE SCALE GENOMIC DNA]</scope>
    <source>
        <strain evidence="3 4">CBS 449.75</strain>
    </source>
</reference>
<feature type="chain" id="PRO_5046499800" description="Azaphilone pigments biosynthesis cluster protein L N-terminal domain-containing protein" evidence="1">
    <location>
        <begin position="21"/>
        <end position="438"/>
    </location>
</feature>
<dbReference type="Pfam" id="PF17111">
    <property type="entry name" value="PigL_N"/>
    <property type="match status" value="1"/>
</dbReference>
<name>A0ABR4LJW1_9EURO</name>
<proteinExistence type="predicted"/>
<dbReference type="RefSeq" id="XP_070883760.1">
    <property type="nucleotide sequence ID" value="XM_071025430.1"/>
</dbReference>
<sequence>MVDPFSFATGLLTLATFAYGACRSVSHQFQSFEDQPKDMWHLKRQLESLQDVLSYLVSLLSKPGAETDTDLVLLKAPLLGCGEACKDLEKLIRKCTKRSDGKRPSVRNWVNFKFRADQIKSVQSILSVYQETIALALGTVKLRTKRATEQALDDYNKITQETTSKLNEHIRLIDDRMKSLSLQGITAVNEQEELERALRERFRVKQCLDICQQIHQSINRGHSAIVPDGTSPICNTRYASTETPEANLTADETTKRYLNHSTSNTEAIMANLEQRDQLVRDRLKSFPGDVVEEFEEIFAESRKRQNERDYLMGCLSICENATQRSEQARTNVFEDIYAAERAKQAVISDVGDLISAKGITADVDSEQILGQISHSPFLDSRDPCARKGPIERSSSSSSKDMNEIYQSREFTAPGSFSPICDLKNLLFVALFAILLRNL</sequence>
<dbReference type="InterPro" id="IPR031348">
    <property type="entry name" value="PigL_N"/>
</dbReference>
<evidence type="ECO:0000259" key="2">
    <source>
        <dbReference type="Pfam" id="PF17111"/>
    </source>
</evidence>
<dbReference type="Proteomes" id="UP001610432">
    <property type="component" value="Unassembled WGS sequence"/>
</dbReference>
<protein>
    <recommendedName>
        <fullName evidence="2">Azaphilone pigments biosynthesis cluster protein L N-terminal domain-containing protein</fullName>
    </recommendedName>
</protein>
<evidence type="ECO:0000313" key="4">
    <source>
        <dbReference type="Proteomes" id="UP001610432"/>
    </source>
</evidence>
<evidence type="ECO:0000313" key="3">
    <source>
        <dbReference type="EMBL" id="KAL2864781.1"/>
    </source>
</evidence>
<keyword evidence="4" id="KW-1185">Reference proteome</keyword>
<comment type="caution">
    <text evidence="3">The sequence shown here is derived from an EMBL/GenBank/DDBJ whole genome shotgun (WGS) entry which is preliminary data.</text>
</comment>
<gene>
    <name evidence="3" type="ORF">BJX67DRAFT_199100</name>
</gene>
<evidence type="ECO:0000256" key="1">
    <source>
        <dbReference type="SAM" id="SignalP"/>
    </source>
</evidence>
<feature type="signal peptide" evidence="1">
    <location>
        <begin position="1"/>
        <end position="20"/>
    </location>
</feature>
<organism evidence="3 4">
    <name type="scientific">Aspergillus lucknowensis</name>
    <dbReference type="NCBI Taxonomy" id="176173"/>
    <lineage>
        <taxon>Eukaryota</taxon>
        <taxon>Fungi</taxon>
        <taxon>Dikarya</taxon>
        <taxon>Ascomycota</taxon>
        <taxon>Pezizomycotina</taxon>
        <taxon>Eurotiomycetes</taxon>
        <taxon>Eurotiomycetidae</taxon>
        <taxon>Eurotiales</taxon>
        <taxon>Aspergillaceae</taxon>
        <taxon>Aspergillus</taxon>
        <taxon>Aspergillus subgen. Nidulantes</taxon>
    </lineage>
</organism>
<dbReference type="GeneID" id="98140502"/>
<keyword evidence="1" id="KW-0732">Signal</keyword>
<feature type="domain" description="Azaphilone pigments biosynthesis cluster protein L N-terminal" evidence="2">
    <location>
        <begin position="3"/>
        <end position="212"/>
    </location>
</feature>
<dbReference type="EMBL" id="JBFXLQ010000037">
    <property type="protein sequence ID" value="KAL2864781.1"/>
    <property type="molecule type" value="Genomic_DNA"/>
</dbReference>